<dbReference type="AlphaFoldDB" id="A0A428K124"/>
<evidence type="ECO:0000256" key="1">
    <source>
        <dbReference type="SAM" id="SignalP"/>
    </source>
</evidence>
<comment type="caution">
    <text evidence="3">The sequence shown here is derived from an EMBL/GenBank/DDBJ whole genome shotgun (WGS) entry which is preliminary data.</text>
</comment>
<dbReference type="NCBIfam" id="TIGR04183">
    <property type="entry name" value="Por_Secre_tail"/>
    <property type="match status" value="1"/>
</dbReference>
<organism evidence="3 4">
    <name type="scientific">Hymenobacter perfusus</name>
    <dbReference type="NCBI Taxonomy" id="1236770"/>
    <lineage>
        <taxon>Bacteria</taxon>
        <taxon>Pseudomonadati</taxon>
        <taxon>Bacteroidota</taxon>
        <taxon>Cytophagia</taxon>
        <taxon>Cytophagales</taxon>
        <taxon>Hymenobacteraceae</taxon>
        <taxon>Hymenobacter</taxon>
    </lineage>
</organism>
<proteinExistence type="predicted"/>
<protein>
    <submittedName>
        <fullName evidence="3">T9SS C-terminal target domain-containing protein</fullName>
    </submittedName>
</protein>
<dbReference type="Gene3D" id="2.60.120.200">
    <property type="match status" value="1"/>
</dbReference>
<dbReference type="PROSITE" id="PS50853">
    <property type="entry name" value="FN3"/>
    <property type="match status" value="1"/>
</dbReference>
<name>A0A428K124_9BACT</name>
<dbReference type="InterPro" id="IPR003961">
    <property type="entry name" value="FN3_dom"/>
</dbReference>
<dbReference type="Pfam" id="PF00041">
    <property type="entry name" value="fn3"/>
    <property type="match status" value="1"/>
</dbReference>
<dbReference type="InterPro" id="IPR036116">
    <property type="entry name" value="FN3_sf"/>
</dbReference>
<feature type="chain" id="PRO_5018997121" evidence="1">
    <location>
        <begin position="33"/>
        <end position="928"/>
    </location>
</feature>
<dbReference type="Pfam" id="PF18962">
    <property type="entry name" value="Por_Secre_tail"/>
    <property type="match status" value="1"/>
</dbReference>
<dbReference type="SMART" id="SM00060">
    <property type="entry name" value="FN3"/>
    <property type="match status" value="1"/>
</dbReference>
<dbReference type="InterPro" id="IPR011635">
    <property type="entry name" value="CARDB"/>
</dbReference>
<evidence type="ECO:0000313" key="4">
    <source>
        <dbReference type="Proteomes" id="UP000270291"/>
    </source>
</evidence>
<keyword evidence="1" id="KW-0732">Signal</keyword>
<evidence type="ECO:0000313" key="3">
    <source>
        <dbReference type="EMBL" id="RSK40053.1"/>
    </source>
</evidence>
<dbReference type="Gene3D" id="2.60.40.10">
    <property type="entry name" value="Immunoglobulins"/>
    <property type="match status" value="2"/>
</dbReference>
<dbReference type="CDD" id="cd00063">
    <property type="entry name" value="FN3"/>
    <property type="match status" value="1"/>
</dbReference>
<dbReference type="EMBL" id="RWIU01000008">
    <property type="protein sequence ID" value="RSK40053.1"/>
    <property type="molecule type" value="Genomic_DNA"/>
</dbReference>
<dbReference type="Pfam" id="PF07705">
    <property type="entry name" value="CARDB"/>
    <property type="match status" value="1"/>
</dbReference>
<dbReference type="SUPFAM" id="SSF49265">
    <property type="entry name" value="Fibronectin type III"/>
    <property type="match status" value="1"/>
</dbReference>
<keyword evidence="4" id="KW-1185">Reference proteome</keyword>
<dbReference type="OrthoDB" id="617614at2"/>
<gene>
    <name evidence="3" type="ORF">EI293_18955</name>
</gene>
<feature type="domain" description="Fibronectin type-III" evidence="2">
    <location>
        <begin position="573"/>
        <end position="664"/>
    </location>
</feature>
<feature type="signal peptide" evidence="1">
    <location>
        <begin position="1"/>
        <end position="32"/>
    </location>
</feature>
<accession>A0A428K124</accession>
<dbReference type="InterPro" id="IPR026444">
    <property type="entry name" value="Secre_tail"/>
</dbReference>
<sequence>MTQLYKKGSTNSPWRKLAVLGLLGLASTAAHAQRHQAVALRTQPLELASPTVANRITALPYTSGRAQNVTGTYADLGTAGTAITTANLDDATSGAQDIGFSFSYNGTAFTQFTLNTNGFVKLGATAPTAANDVNILINNTDQNVLAPASGVDLVAAANQTASPTEFRVSTTGTAGSRVCTIQFKNLSDKPTVSGTTTIPSQFSTMQFQIKLYEGTNNIEFVYGAWTSSGNTATAQGFLVGLKGSSADPADLSLTSKGGTAAWSATAFQNTVVQGGVTYYVGHFVQNSVLPDAGRTYRFRTAPASDASVATIHTLGKLAVPNSLPHTVVAAVTNSGTNPLTNVPVTLTVSGANTFTSTKTIATLAAGATQAVTFDAYPTTLAQGTNNLTVTVPADDDNTNNSLPYTQQITTDQVAYVDAAQAFFGSVGVSSTTTGGTLAVKYKNSQAASLSQVKATFLANATTTSTYRVVVLDANGTGGIPGTVLYTSPVQSRPTAAGTVTIAVPNPVVTGDFYVGVLEVSGNVGIAYQLEDPLRTGTFYYQTSGGAWTPVNSTTLRTRIALDATLAPVPTCATPTAVAVSNITVNSASVTFTAPSNGTAYTVIYGPRGFNPATAGTSVPGTASPITLTGLTSGTQYDVYVRANCGATDQSNLSPVAQFTTVCQAPIITTFPYGENFDGVTAGTLPCGITVANENNDNRTWAVIGTDTPGGAPASAPNQLRYVYSATAAADDWFFTPALFLRAGSTYQVSFKYKAAVLGTSEKLEVKYGNAATAASQTNLLWKNEAIANATYTTTVGGTATGQVVPITPATTGNYYVGFHVYSAADQYNLYIDDIAISTITASSPALMRAISLYPNPSEGSLTVEVNGANAKGGLQVEVINLLGQRVHTATVRDNMTNQVDLSKLSSGMYIVKVKNGNEYMMRNITIQK</sequence>
<dbReference type="RefSeq" id="WP_125440129.1">
    <property type="nucleotide sequence ID" value="NZ_RWIU01000008.1"/>
</dbReference>
<reference evidence="3 4" key="1">
    <citation type="submission" date="2018-12" db="EMBL/GenBank/DDBJ databases">
        <authorList>
            <person name="Feng G."/>
            <person name="Zhu H."/>
        </authorList>
    </citation>
    <scope>NUCLEOTIDE SEQUENCE [LARGE SCALE GENOMIC DNA]</scope>
    <source>
        <strain evidence="3 4">LMG 26000</strain>
    </source>
</reference>
<dbReference type="Proteomes" id="UP000270291">
    <property type="component" value="Unassembled WGS sequence"/>
</dbReference>
<dbReference type="InterPro" id="IPR013783">
    <property type="entry name" value="Ig-like_fold"/>
</dbReference>
<evidence type="ECO:0000259" key="2">
    <source>
        <dbReference type="PROSITE" id="PS50853"/>
    </source>
</evidence>